<accession>A0ABV5XAR9</accession>
<dbReference type="Proteomes" id="UP001589587">
    <property type="component" value="Unassembled WGS sequence"/>
</dbReference>
<gene>
    <name evidence="1" type="ORF">ACFFQ6_07695</name>
</gene>
<name>A0ABV5XAR9_9NOCA</name>
<sequence>MNPLVLEASVTTMAPAPPGHRQRAVITFHAAATPERVGAVREVLPLSLQPMFDQHLEDFDARVGVPFTIAETVAARGR</sequence>
<evidence type="ECO:0000313" key="1">
    <source>
        <dbReference type="EMBL" id="MFB9779560.1"/>
    </source>
</evidence>
<comment type="caution">
    <text evidence="1">The sequence shown here is derived from an EMBL/GenBank/DDBJ whole genome shotgun (WGS) entry which is preliminary data.</text>
</comment>
<organism evidence="1 2">
    <name type="scientific">Rhodococcus baikonurensis</name>
    <dbReference type="NCBI Taxonomy" id="172041"/>
    <lineage>
        <taxon>Bacteria</taxon>
        <taxon>Bacillati</taxon>
        <taxon>Actinomycetota</taxon>
        <taxon>Actinomycetes</taxon>
        <taxon>Mycobacteriales</taxon>
        <taxon>Nocardiaceae</taxon>
        <taxon>Rhodococcus</taxon>
        <taxon>Rhodococcus erythropolis group</taxon>
    </lineage>
</organism>
<reference evidence="1 2" key="1">
    <citation type="submission" date="2024-09" db="EMBL/GenBank/DDBJ databases">
        <authorList>
            <person name="Sun Q."/>
            <person name="Mori K."/>
        </authorList>
    </citation>
    <scope>NUCLEOTIDE SEQUENCE [LARGE SCALE GENOMIC DNA]</scope>
    <source>
        <strain evidence="1 2">JCM 11411</strain>
    </source>
</reference>
<protein>
    <submittedName>
        <fullName evidence="1">Uncharacterized protein</fullName>
    </submittedName>
</protein>
<dbReference type="EMBL" id="JBHMAS010000006">
    <property type="protein sequence ID" value="MFB9779560.1"/>
    <property type="molecule type" value="Genomic_DNA"/>
</dbReference>
<evidence type="ECO:0000313" key="2">
    <source>
        <dbReference type="Proteomes" id="UP001589587"/>
    </source>
</evidence>
<proteinExistence type="predicted"/>
<keyword evidence="2" id="KW-1185">Reference proteome</keyword>
<dbReference type="RefSeq" id="WP_206492499.1">
    <property type="nucleotide sequence ID" value="NZ_JBHMAS010000006.1"/>
</dbReference>